<reference evidence="3" key="1">
    <citation type="journal article" date="2011" name="J. Bacteriol.">
        <title>Genome sequences of eight morphologically diverse alphaproteobacteria.</title>
        <authorList>
            <consortium name="US DOE Joint Genome Institute"/>
            <person name="Brown P.J."/>
            <person name="Kysela D.T."/>
            <person name="Buechlein A."/>
            <person name="Hemmerich C."/>
            <person name="Brun Y.V."/>
        </authorList>
    </citation>
    <scope>NUCLEOTIDE SEQUENCE [LARGE SCALE GENOMIC DNA]</scope>
    <source>
        <strain evidence="3">ATCC 15264 / DSM 4735 / LMG 14903 / NBRC 16000 / CB 81</strain>
    </source>
</reference>
<dbReference type="Pfam" id="PF06904">
    <property type="entry name" value="Extensin-like_C"/>
    <property type="match status" value="1"/>
</dbReference>
<proteinExistence type="predicted"/>
<accession>D9QNX2</accession>
<dbReference type="InterPro" id="IPR009683">
    <property type="entry name" value="Extensin-like_C"/>
</dbReference>
<protein>
    <submittedName>
        <fullName evidence="2">Extensin family protein</fullName>
    </submittedName>
</protein>
<evidence type="ECO:0000313" key="2">
    <source>
        <dbReference type="EMBL" id="ADL00405.1"/>
    </source>
</evidence>
<evidence type="ECO:0000313" key="3">
    <source>
        <dbReference type="Proteomes" id="UP000002696"/>
    </source>
</evidence>
<dbReference type="KEGG" id="bsb:Bresu_1093"/>
<dbReference type="InParanoid" id="D9QNX2"/>
<dbReference type="AlphaFoldDB" id="D9QNX2"/>
<evidence type="ECO:0000259" key="1">
    <source>
        <dbReference type="Pfam" id="PF06904"/>
    </source>
</evidence>
<dbReference type="eggNOG" id="COG3921">
    <property type="taxonomic scope" value="Bacteria"/>
</dbReference>
<dbReference type="BioCyc" id="BSUB633149:G1GM8-1091-MONOMER"/>
<keyword evidence="3" id="KW-1185">Reference proteome</keyword>
<name>D9QNX2_BRESC</name>
<dbReference type="OrthoDB" id="9809788at2"/>
<gene>
    <name evidence="2" type="ordered locus">Bresu_1093</name>
</gene>
<sequence>MKRDFADFWNLMWEAALGLCAAFALLNAFAPPQDLFWKPLDLNRPVGQATAAKVADFTVSPAAAPEEVEGATDACLQTLRDAGVEVRRAEDRDDGGFCQVRGAVTITGGAVTPLKPGGLTMQCPLAVRYVIWDRQVLQPSAQAVYGSRAVAVNNYGTYSCRRIYGSTDVADRPSEHARANALDVASVTLADGRTVSVEADWSGEGPQGAAGSVFLKRLRDGACRVFSTVLTPDYNAAHRDHLHLDGAPRSLCVSGTRIAGSPVG</sequence>
<dbReference type="RefSeq" id="WP_013268508.1">
    <property type="nucleotide sequence ID" value="NC_014375.1"/>
</dbReference>
<organism evidence="2 3">
    <name type="scientific">Brevundimonas subvibrioides (strain ATCC 15264 / DSM 4735 / LMG 14903 / NBRC 16000 / CB 81)</name>
    <name type="common">Caulobacter subvibrioides</name>
    <dbReference type="NCBI Taxonomy" id="633149"/>
    <lineage>
        <taxon>Bacteria</taxon>
        <taxon>Pseudomonadati</taxon>
        <taxon>Pseudomonadota</taxon>
        <taxon>Alphaproteobacteria</taxon>
        <taxon>Caulobacterales</taxon>
        <taxon>Caulobacteraceae</taxon>
        <taxon>Brevundimonas</taxon>
    </lineage>
</organism>
<dbReference type="HOGENOM" id="CLU_043272_2_0_5"/>
<dbReference type="Proteomes" id="UP000002696">
    <property type="component" value="Chromosome"/>
</dbReference>
<dbReference type="STRING" id="633149.Bresu_1093"/>
<dbReference type="EMBL" id="CP002102">
    <property type="protein sequence ID" value="ADL00405.1"/>
    <property type="molecule type" value="Genomic_DNA"/>
</dbReference>
<feature type="domain" description="Extensin-like C-terminal" evidence="1">
    <location>
        <begin position="74"/>
        <end position="248"/>
    </location>
</feature>